<dbReference type="Pfam" id="PF12802">
    <property type="entry name" value="MarR_2"/>
    <property type="match status" value="1"/>
</dbReference>
<dbReference type="Gene3D" id="1.10.10.10">
    <property type="entry name" value="Winged helix-like DNA-binding domain superfamily/Winged helix DNA-binding domain"/>
    <property type="match status" value="1"/>
</dbReference>
<reference evidence="3" key="1">
    <citation type="submission" date="2018-07" db="EMBL/GenBank/DDBJ databases">
        <title>Streptacidiphilus bronchialis DSM 106435 chromosome.</title>
        <authorList>
            <person name="Batra D."/>
            <person name="Gulvik C.A."/>
        </authorList>
    </citation>
    <scope>NUCLEOTIDE SEQUENCE [LARGE SCALE GENOMIC DNA]</scope>
    <source>
        <strain evidence="3">DSM 106435</strain>
    </source>
</reference>
<dbReference type="InterPro" id="IPR036390">
    <property type="entry name" value="WH_DNA-bd_sf"/>
</dbReference>
<dbReference type="KEGG" id="stri:C7M71_026110"/>
<dbReference type="SMART" id="SM00347">
    <property type="entry name" value="HTH_MARR"/>
    <property type="match status" value="1"/>
</dbReference>
<dbReference type="InterPro" id="IPR000835">
    <property type="entry name" value="HTH_MarR-typ"/>
</dbReference>
<protein>
    <submittedName>
        <fullName evidence="2">MarR family transcriptional regulator</fullName>
    </submittedName>
</protein>
<dbReference type="AlphaFoldDB" id="A0A345T300"/>
<accession>A0A345T300</accession>
<feature type="domain" description="HTH marR-type" evidence="1">
    <location>
        <begin position="12"/>
        <end position="148"/>
    </location>
</feature>
<name>A0A345T300_9ACTN</name>
<dbReference type="EMBL" id="CP031264">
    <property type="protein sequence ID" value="AXI80355.1"/>
    <property type="molecule type" value="Genomic_DNA"/>
</dbReference>
<proteinExistence type="predicted"/>
<dbReference type="OrthoDB" id="162531at2"/>
<dbReference type="GO" id="GO:0006950">
    <property type="term" value="P:response to stress"/>
    <property type="evidence" value="ECO:0007669"/>
    <property type="project" value="TreeGrafter"/>
</dbReference>
<gene>
    <name evidence="2" type="ORF">C7M71_026110</name>
</gene>
<dbReference type="InterPro" id="IPR036388">
    <property type="entry name" value="WH-like_DNA-bd_sf"/>
</dbReference>
<dbReference type="Proteomes" id="UP000249340">
    <property type="component" value="Chromosome"/>
</dbReference>
<dbReference type="PANTHER" id="PTHR33164">
    <property type="entry name" value="TRANSCRIPTIONAL REGULATOR, MARR FAMILY"/>
    <property type="match status" value="1"/>
</dbReference>
<sequence length="177" mass="19063">MVASGNQSGSCSMTRKRVLAELSEELKAITLLRRQLDRPVSPGTKAGVAMLGVLNRHGEMRVVELAEHLCLDMSVVSRQLAHIEQLGLAVRRPNPTDGRSCLVSPTDAGREVVAEVSRTHVRQLADATATWDRADLDALAALLGRLRQELAHAPLRPTAALRGEVEGADALPQTAPR</sequence>
<evidence type="ECO:0000313" key="3">
    <source>
        <dbReference type="Proteomes" id="UP000249340"/>
    </source>
</evidence>
<dbReference type="PROSITE" id="PS50995">
    <property type="entry name" value="HTH_MARR_2"/>
    <property type="match status" value="1"/>
</dbReference>
<dbReference type="InterPro" id="IPR039422">
    <property type="entry name" value="MarR/SlyA-like"/>
</dbReference>
<evidence type="ECO:0000313" key="2">
    <source>
        <dbReference type="EMBL" id="AXI80355.1"/>
    </source>
</evidence>
<dbReference type="PANTHER" id="PTHR33164:SF57">
    <property type="entry name" value="MARR-FAMILY TRANSCRIPTIONAL REGULATOR"/>
    <property type="match status" value="1"/>
</dbReference>
<dbReference type="GO" id="GO:0003700">
    <property type="term" value="F:DNA-binding transcription factor activity"/>
    <property type="evidence" value="ECO:0007669"/>
    <property type="project" value="InterPro"/>
</dbReference>
<dbReference type="SUPFAM" id="SSF46785">
    <property type="entry name" value="Winged helix' DNA-binding domain"/>
    <property type="match status" value="1"/>
</dbReference>
<organism evidence="2 3">
    <name type="scientific">Peterkaempfera bronchialis</name>
    <dbReference type="NCBI Taxonomy" id="2126346"/>
    <lineage>
        <taxon>Bacteria</taxon>
        <taxon>Bacillati</taxon>
        <taxon>Actinomycetota</taxon>
        <taxon>Actinomycetes</taxon>
        <taxon>Kitasatosporales</taxon>
        <taxon>Streptomycetaceae</taxon>
        <taxon>Peterkaempfera</taxon>
    </lineage>
</organism>
<evidence type="ECO:0000259" key="1">
    <source>
        <dbReference type="PROSITE" id="PS50995"/>
    </source>
</evidence>
<keyword evidence="3" id="KW-1185">Reference proteome</keyword>